<evidence type="ECO:0000256" key="3">
    <source>
        <dbReference type="SAM" id="MobiDB-lite"/>
    </source>
</evidence>
<feature type="compositionally biased region" description="Low complexity" evidence="3">
    <location>
        <begin position="531"/>
        <end position="552"/>
    </location>
</feature>
<keyword evidence="2 5" id="KW-0436">Ligase</keyword>
<proteinExistence type="inferred from homology"/>
<evidence type="ECO:0000313" key="5">
    <source>
        <dbReference type="EMBL" id="KAF2225559.1"/>
    </source>
</evidence>
<dbReference type="PANTHER" id="PTHR12835:SF5">
    <property type="entry name" value="BIOTIN--PROTEIN LIGASE"/>
    <property type="match status" value="1"/>
</dbReference>
<evidence type="ECO:0000256" key="1">
    <source>
        <dbReference type="ARBA" id="ARBA00009934"/>
    </source>
</evidence>
<dbReference type="CDD" id="cd03144">
    <property type="entry name" value="GATase1_ScBLP_like"/>
    <property type="match status" value="1"/>
</dbReference>
<reference evidence="6" key="1">
    <citation type="journal article" date="2020" name="Stud. Mycol.">
        <title>101 Dothideomycetes genomes: A test case for predicting lifestyles and emergence of pathogens.</title>
        <authorList>
            <person name="Haridas S."/>
            <person name="Albert R."/>
            <person name="Binder M."/>
            <person name="Bloem J."/>
            <person name="LaButti K."/>
            <person name="Salamov A."/>
            <person name="Andreopoulos B."/>
            <person name="Baker S."/>
            <person name="Barry K."/>
            <person name="Bills G."/>
            <person name="Bluhm B."/>
            <person name="Cannon C."/>
            <person name="Castanera R."/>
            <person name="Culley D."/>
            <person name="Daum C."/>
            <person name="Ezra D."/>
            <person name="Gonzalez J."/>
            <person name="Henrissat B."/>
            <person name="Kuo A."/>
            <person name="Liang C."/>
            <person name="Lipzen A."/>
            <person name="Lutzoni F."/>
            <person name="Magnuson J."/>
            <person name="Mondo S."/>
            <person name="Nolan M."/>
            <person name="Ohm R."/>
            <person name="Pangilinan J."/>
            <person name="Park H.-J."/>
            <person name="Ramirez L."/>
            <person name="Alfaro M."/>
            <person name="Sun H."/>
            <person name="Tritt A."/>
            <person name="Yoshinaga Y."/>
            <person name="Zwiers L.-H."/>
            <person name="Turgeon B."/>
            <person name="Goodwin S."/>
            <person name="Spatafora J."/>
            <person name="Crous P."/>
            <person name="Grigoriev I."/>
        </authorList>
    </citation>
    <scope>NUCLEOTIDE SEQUENCE [LARGE SCALE GENOMIC DNA]</scope>
    <source>
        <strain evidence="6">CECT 20119</strain>
    </source>
</reference>
<dbReference type="PROSITE" id="PS51733">
    <property type="entry name" value="BPL_LPL_CATALYTIC"/>
    <property type="match status" value="1"/>
</dbReference>
<feature type="region of interest" description="Disordered" evidence="3">
    <location>
        <begin position="531"/>
        <end position="553"/>
    </location>
</feature>
<dbReference type="GO" id="GO:0005737">
    <property type="term" value="C:cytoplasm"/>
    <property type="evidence" value="ECO:0007669"/>
    <property type="project" value="TreeGrafter"/>
</dbReference>
<dbReference type="SUPFAM" id="SSF52317">
    <property type="entry name" value="Class I glutamine amidotransferase-like"/>
    <property type="match status" value="1"/>
</dbReference>
<accession>A0A6A6GIZ1</accession>
<dbReference type="Gene3D" id="3.30.930.10">
    <property type="entry name" value="Bira Bifunctional Protein, Domain 2"/>
    <property type="match status" value="1"/>
</dbReference>
<organism evidence="5 6">
    <name type="scientific">Elsinoe ampelina</name>
    <dbReference type="NCBI Taxonomy" id="302913"/>
    <lineage>
        <taxon>Eukaryota</taxon>
        <taxon>Fungi</taxon>
        <taxon>Dikarya</taxon>
        <taxon>Ascomycota</taxon>
        <taxon>Pezizomycotina</taxon>
        <taxon>Dothideomycetes</taxon>
        <taxon>Dothideomycetidae</taxon>
        <taxon>Myriangiales</taxon>
        <taxon>Elsinoaceae</taxon>
        <taxon>Elsinoe</taxon>
    </lineage>
</organism>
<evidence type="ECO:0000259" key="4">
    <source>
        <dbReference type="PROSITE" id="PS51733"/>
    </source>
</evidence>
<dbReference type="InterPro" id="IPR029062">
    <property type="entry name" value="Class_I_gatase-like"/>
</dbReference>
<dbReference type="PANTHER" id="PTHR12835">
    <property type="entry name" value="BIOTIN PROTEIN LIGASE"/>
    <property type="match status" value="1"/>
</dbReference>
<name>A0A6A6GIZ1_9PEZI</name>
<dbReference type="InterPro" id="IPR019197">
    <property type="entry name" value="Biotin-prot_ligase_N"/>
</dbReference>
<evidence type="ECO:0000256" key="2">
    <source>
        <dbReference type="ARBA" id="ARBA00022598"/>
    </source>
</evidence>
<dbReference type="InterPro" id="IPR045864">
    <property type="entry name" value="aa-tRNA-synth_II/BPL/LPL"/>
</dbReference>
<dbReference type="EMBL" id="ML992503">
    <property type="protein sequence ID" value="KAF2225559.1"/>
    <property type="molecule type" value="Genomic_DNA"/>
</dbReference>
<feature type="domain" description="BPL/LPL catalytic" evidence="4">
    <location>
        <begin position="402"/>
        <end position="631"/>
    </location>
</feature>
<dbReference type="Proteomes" id="UP000799538">
    <property type="component" value="Unassembled WGS sequence"/>
</dbReference>
<evidence type="ECO:0000313" key="6">
    <source>
        <dbReference type="Proteomes" id="UP000799538"/>
    </source>
</evidence>
<dbReference type="AlphaFoldDB" id="A0A6A6GIZ1"/>
<gene>
    <name evidence="5" type="ORF">BDZ85DRAFT_272332</name>
</gene>
<dbReference type="InterPro" id="IPR004143">
    <property type="entry name" value="BPL_LPL_catalytic"/>
</dbReference>
<keyword evidence="6" id="KW-1185">Reference proteome</keyword>
<protein>
    <submittedName>
        <fullName evidence="5">Biotin-protein ligase</fullName>
    </submittedName>
</protein>
<dbReference type="Pfam" id="PF09825">
    <property type="entry name" value="BPL_N"/>
    <property type="match status" value="1"/>
</dbReference>
<dbReference type="SUPFAM" id="SSF55681">
    <property type="entry name" value="Class II aaRS and biotin synthetases"/>
    <property type="match status" value="1"/>
</dbReference>
<comment type="similarity">
    <text evidence="1">Belongs to the biotin--protein ligase family.</text>
</comment>
<dbReference type="Gene3D" id="3.40.50.880">
    <property type="match status" value="1"/>
</dbReference>
<sequence length="737" mass="79361">MSTQRLNVLVYSGTGATVESVKHCLWSLRRLLSPNYAVIPISGEAILKEPWTASCALLVMPGGADLGYCRVLNGDGNRRISEYVNKGGSYLGLCAGGYYASKRCEFEEGKKGMEVVGDRELAFYPGTCRGLAYSGFVYHSEVGARAAELKVNREPLLAAGGAVPEVFRSYYNGGGVFVDAEKYSDRGVEVLAEYTEKVQVPSGERQAAVVYCKVADGKVVLTSPHPEFAAVNLGKGEENPKYPEIVAALAADDKPRVDFMKSCLTKLGLKVNQDSSSVPSLSRLHLSSSKASNLSAIAQSLSEVIATDSGDQLIKAEHDTFLIKQDGTWSISNLKKALPTAVQNLVGGGDTDSAESKETFEEQDKMIDYDEVVKRIVIHNAGIPESKETPYFNHNAFFANLEYIGNRLRNPSQAFGQTLIYGEVVTSTNTLLEKNPTLLDRLPQGATMTATTQLAGRGRGSNVWVSPPGSLMFSTIIRHPLSLNTTAPVVFIQYLAALAIVSGIHSYDKGYSTLPVRLKWPNDIYALDPSKSPASSTSPHLSSSATSPSSPLTDAQRASFVKIGGILISTSYTPNTPHYTLVCGVGLNTANAAPTTSLNQLATAHGLPPFTLEKLLASILVQLELLYARFCETGFTGEIMRLYEKQWLHSGQVVRLEPDVKASASGPGGGWVSGAGYGAAVEGEKCVVRGISADWGLLVVEEVVGEEGMERATGRTWELQSDSNSFDFFKGLLKRKM</sequence>
<dbReference type="CDD" id="cd16442">
    <property type="entry name" value="BPL"/>
    <property type="match status" value="1"/>
</dbReference>
<dbReference type="OrthoDB" id="10250105at2759"/>
<dbReference type="GO" id="GO:0004077">
    <property type="term" value="F:biotin--[biotin carboxyl-carrier protein] ligase activity"/>
    <property type="evidence" value="ECO:0007669"/>
    <property type="project" value="InterPro"/>
</dbReference>
<dbReference type="InterPro" id="IPR004408">
    <property type="entry name" value="Biotin_CoA_COase_ligase"/>
</dbReference>
<dbReference type="Pfam" id="PF03099">
    <property type="entry name" value="BPL_LplA_LipB"/>
    <property type="match status" value="1"/>
</dbReference>